<gene>
    <name evidence="5" type="ORF">SBAD_LOCUS9</name>
</gene>
<dbReference type="Pfam" id="PF09739">
    <property type="entry name" value="MCM_bind"/>
    <property type="match status" value="2"/>
</dbReference>
<evidence type="ECO:0000256" key="3">
    <source>
        <dbReference type="ARBA" id="ARBA00015405"/>
    </source>
</evidence>
<reference evidence="7" key="1">
    <citation type="submission" date="2016-06" db="UniProtKB">
        <authorList>
            <consortium name="WormBaseParasite"/>
        </authorList>
    </citation>
    <scope>IDENTIFICATION</scope>
</reference>
<proteinExistence type="inferred from homology"/>
<organism evidence="7">
    <name type="scientific">Soboliphyme baturini</name>
    <dbReference type="NCBI Taxonomy" id="241478"/>
    <lineage>
        <taxon>Eukaryota</taxon>
        <taxon>Metazoa</taxon>
        <taxon>Ecdysozoa</taxon>
        <taxon>Nematoda</taxon>
        <taxon>Enoplea</taxon>
        <taxon>Dorylaimia</taxon>
        <taxon>Dioctophymatida</taxon>
        <taxon>Dioctophymatoidea</taxon>
        <taxon>Soboliphymatidae</taxon>
        <taxon>Soboliphyme</taxon>
    </lineage>
</organism>
<dbReference type="AlphaFoldDB" id="A0A183I8R6"/>
<dbReference type="OrthoDB" id="329666at2759"/>
<dbReference type="InterPro" id="IPR019140">
    <property type="entry name" value="MCM_complex-bd"/>
</dbReference>
<evidence type="ECO:0000313" key="7">
    <source>
        <dbReference type="WBParaSite" id="SBAD_0000000801-mRNA-1"/>
    </source>
</evidence>
<comment type="subcellular location">
    <subcellularLocation>
        <location evidence="1">Nucleus</location>
    </subcellularLocation>
</comment>
<keyword evidence="6" id="KW-1185">Reference proteome</keyword>
<dbReference type="GO" id="GO:0005634">
    <property type="term" value="C:nucleus"/>
    <property type="evidence" value="ECO:0007669"/>
    <property type="project" value="UniProtKB-SubCell"/>
</dbReference>
<dbReference type="WBParaSite" id="SBAD_0000000801-mRNA-1">
    <property type="protein sequence ID" value="SBAD_0000000801-mRNA-1"/>
    <property type="gene ID" value="SBAD_0000000801"/>
</dbReference>
<dbReference type="GO" id="GO:0003682">
    <property type="term" value="F:chromatin binding"/>
    <property type="evidence" value="ECO:0007669"/>
    <property type="project" value="TreeGrafter"/>
</dbReference>
<accession>A0A183I8R6</accession>
<evidence type="ECO:0000313" key="5">
    <source>
        <dbReference type="EMBL" id="VDO78517.1"/>
    </source>
</evidence>
<dbReference type="GO" id="GO:0006261">
    <property type="term" value="P:DNA-templated DNA replication"/>
    <property type="evidence" value="ECO:0007669"/>
    <property type="project" value="TreeGrafter"/>
</dbReference>
<comment type="similarity">
    <text evidence="2">Belongs to the MCMBP family.</text>
</comment>
<evidence type="ECO:0000256" key="4">
    <source>
        <dbReference type="ARBA" id="ARBA00023242"/>
    </source>
</evidence>
<dbReference type="PANTHER" id="PTHR13489">
    <property type="entry name" value="MINI-CHROMOSOME MAINTENANCE COMPLEX-BINDING PROTEIN"/>
    <property type="match status" value="1"/>
</dbReference>
<evidence type="ECO:0000256" key="2">
    <source>
        <dbReference type="ARBA" id="ARBA00007925"/>
    </source>
</evidence>
<reference evidence="5 6" key="2">
    <citation type="submission" date="2018-11" db="EMBL/GenBank/DDBJ databases">
        <authorList>
            <consortium name="Pathogen Informatics"/>
        </authorList>
    </citation>
    <scope>NUCLEOTIDE SEQUENCE [LARGE SCALE GENOMIC DNA]</scope>
</reference>
<dbReference type="Proteomes" id="UP000270296">
    <property type="component" value="Unassembled WGS sequence"/>
</dbReference>
<sequence>MEGSMPIKRALHQIQEDVECVMDEMRKKVCSVSSNEIVANSEAASEDFVEKFQIKVYDNVNELKLNDVIEVIGIYNNEKLEIDDNSGGMEVDGSNDKQLLPPRIHVLSYHKLTHFHPQFLHMDTLESSEVRRLAIDIGATRHQLLEHLCDLTFGDDLAAEYILYHLLSSVTTRHAILAVGMFTLNLYAVSDDFEGLNNGRFVPLKEYKTDELLYGKLQLSAGTEVVLDELQMKPGKLNSQGLKNLAALKSVIADQKLDYDFVYQTVEIPTDVNVIIVSEGKSMLPSDFQVLVKGVTSERRLAFARDEKSLQAFRAYVSLLKLGRYDIPQEMLKEIQENFVEMRQTNPSITADNLNRTLVLARRFLLLITVVYYGHRQAGAPSLLKCCTAAEVFHLT</sequence>
<protein>
    <recommendedName>
        <fullName evidence="3">Mini-chromosome maintenance complex-binding protein</fullName>
    </recommendedName>
</protein>
<dbReference type="PANTHER" id="PTHR13489:SF0">
    <property type="entry name" value="MINI-CHROMOSOME MAINTENANCE COMPLEX-BINDING PROTEIN"/>
    <property type="match status" value="1"/>
</dbReference>
<keyword evidence="4" id="KW-0539">Nucleus</keyword>
<evidence type="ECO:0000313" key="6">
    <source>
        <dbReference type="Proteomes" id="UP000270296"/>
    </source>
</evidence>
<evidence type="ECO:0000256" key="1">
    <source>
        <dbReference type="ARBA" id="ARBA00004123"/>
    </source>
</evidence>
<name>A0A183I8R6_9BILA</name>
<dbReference type="EMBL" id="UZAM01000010">
    <property type="protein sequence ID" value="VDO78517.1"/>
    <property type="molecule type" value="Genomic_DNA"/>
</dbReference>